<name>A0A8J9VHM0_9NEOP</name>
<feature type="domain" description="C2H2-type" evidence="10">
    <location>
        <begin position="352"/>
        <end position="379"/>
    </location>
</feature>
<accession>A0A8J9VHM0</accession>
<keyword evidence="6" id="KW-0238">DNA-binding</keyword>
<evidence type="ECO:0000256" key="8">
    <source>
        <dbReference type="PROSITE-ProRule" id="PRU00042"/>
    </source>
</evidence>
<dbReference type="GO" id="GO:0005634">
    <property type="term" value="C:nucleus"/>
    <property type="evidence" value="ECO:0007669"/>
    <property type="project" value="UniProtKB-SubCell"/>
</dbReference>
<reference evidence="11" key="1">
    <citation type="submission" date="2021-12" db="EMBL/GenBank/DDBJ databases">
        <authorList>
            <person name="Martin H S."/>
        </authorList>
    </citation>
    <scope>NUCLEOTIDE SEQUENCE</scope>
</reference>
<dbReference type="Pfam" id="PF00096">
    <property type="entry name" value="zf-C2H2"/>
    <property type="match status" value="3"/>
</dbReference>
<dbReference type="SMART" id="SM00355">
    <property type="entry name" value="ZnF_C2H2"/>
    <property type="match status" value="4"/>
</dbReference>
<keyword evidence="5" id="KW-0862">Zinc</keyword>
<dbReference type="EMBL" id="OV170234">
    <property type="protein sequence ID" value="CAH0719545.1"/>
    <property type="molecule type" value="Genomic_DNA"/>
</dbReference>
<sequence length="460" mass="50060">MNFAPFTGHIPSGTGLPTIHQFAAKFGYEGGGGGSGSVVQETRYQATGSGVQFAVAPAAGVTVDGVKFRQAESVVVVSNAQPGTVTLAGIAPIHTGNIAYGGAGQVGYVQETVLKGEQRDKREYRDELHHDLMASMMQQHQVSQAPLQQGTQQLLVVLHEPKEGAALARAIKQEGRMQREVTNAPAEFISIGDVTDTSTWQSLGGGVADYLSALPLPLHHLLKYSTSPSDGKRDEPTIVTVATNSLPPMSTLTSVPTNVVNSVVVQTATIVNPPTNNTVNTNPNINTISIAKKKKKKKTLKEKKPRPKPGEIRLTTALDGSTLYCCPECHMAYPERGLLDQHLVGHTLERRFICDICNAALKRKDHLTRHKQSHNPERPHVCSVCLKAFKRKEQLTLHFIIHSGEKRHVCNECGKGFYRKDHLRKHTRSHIARRVKAELSQQSTTPPLSQTAPAPPLEPS</sequence>
<evidence type="ECO:0000256" key="1">
    <source>
        <dbReference type="ARBA" id="ARBA00004123"/>
    </source>
</evidence>
<dbReference type="GO" id="GO:0008270">
    <property type="term" value="F:zinc ion binding"/>
    <property type="evidence" value="ECO:0007669"/>
    <property type="project" value="UniProtKB-KW"/>
</dbReference>
<keyword evidence="7" id="KW-0539">Nucleus</keyword>
<gene>
    <name evidence="11" type="ORF">BINO364_LOCUS5871</name>
</gene>
<dbReference type="AlphaFoldDB" id="A0A8J9VHM0"/>
<dbReference type="OrthoDB" id="10072647at2759"/>
<dbReference type="InterPro" id="IPR013087">
    <property type="entry name" value="Znf_C2H2_type"/>
</dbReference>
<dbReference type="FunFam" id="3.30.160.60:FF:001269">
    <property type="entry name" value="Zinc finger protein"/>
    <property type="match status" value="1"/>
</dbReference>
<feature type="domain" description="C2H2-type" evidence="10">
    <location>
        <begin position="380"/>
        <end position="407"/>
    </location>
</feature>
<dbReference type="InterPro" id="IPR036236">
    <property type="entry name" value="Znf_C2H2_sf"/>
</dbReference>
<keyword evidence="4 8" id="KW-0863">Zinc-finger</keyword>
<evidence type="ECO:0000313" key="12">
    <source>
        <dbReference type="Proteomes" id="UP000838878"/>
    </source>
</evidence>
<proteinExistence type="predicted"/>
<keyword evidence="12" id="KW-1185">Reference proteome</keyword>
<evidence type="ECO:0000256" key="6">
    <source>
        <dbReference type="ARBA" id="ARBA00023125"/>
    </source>
</evidence>
<protein>
    <recommendedName>
        <fullName evidence="10">C2H2-type domain-containing protein</fullName>
    </recommendedName>
</protein>
<dbReference type="PANTHER" id="PTHR16515:SF49">
    <property type="entry name" value="GASTRULA ZINC FINGER PROTEIN XLCGF49.1-LIKE-RELATED"/>
    <property type="match status" value="1"/>
</dbReference>
<evidence type="ECO:0000256" key="4">
    <source>
        <dbReference type="ARBA" id="ARBA00022771"/>
    </source>
</evidence>
<evidence type="ECO:0000313" key="11">
    <source>
        <dbReference type="EMBL" id="CAH0719545.1"/>
    </source>
</evidence>
<dbReference type="SUPFAM" id="SSF57667">
    <property type="entry name" value="beta-beta-alpha zinc fingers"/>
    <property type="match status" value="2"/>
</dbReference>
<evidence type="ECO:0000256" key="3">
    <source>
        <dbReference type="ARBA" id="ARBA00022737"/>
    </source>
</evidence>
<keyword evidence="2" id="KW-0479">Metal-binding</keyword>
<dbReference type="FunFam" id="3.30.160.60:FF:000843">
    <property type="entry name" value="Potential zinc finger protein"/>
    <property type="match status" value="1"/>
</dbReference>
<feature type="domain" description="C2H2-type" evidence="10">
    <location>
        <begin position="324"/>
        <end position="351"/>
    </location>
</feature>
<comment type="subcellular location">
    <subcellularLocation>
        <location evidence="1">Nucleus</location>
    </subcellularLocation>
</comment>
<evidence type="ECO:0000256" key="5">
    <source>
        <dbReference type="ARBA" id="ARBA00022833"/>
    </source>
</evidence>
<dbReference type="Gene3D" id="3.30.160.60">
    <property type="entry name" value="Classic Zinc Finger"/>
    <property type="match status" value="3"/>
</dbReference>
<dbReference type="PROSITE" id="PS00028">
    <property type="entry name" value="ZINC_FINGER_C2H2_1"/>
    <property type="match status" value="4"/>
</dbReference>
<feature type="compositionally biased region" description="Basic residues" evidence="9">
    <location>
        <begin position="292"/>
        <end position="307"/>
    </location>
</feature>
<dbReference type="Proteomes" id="UP000838878">
    <property type="component" value="Chromosome 14"/>
</dbReference>
<evidence type="ECO:0000256" key="2">
    <source>
        <dbReference type="ARBA" id="ARBA00022723"/>
    </source>
</evidence>
<feature type="compositionally biased region" description="Polar residues" evidence="9">
    <location>
        <begin position="439"/>
        <end position="452"/>
    </location>
</feature>
<keyword evidence="3" id="KW-0677">Repeat</keyword>
<feature type="domain" description="C2H2-type" evidence="10">
    <location>
        <begin position="408"/>
        <end position="435"/>
    </location>
</feature>
<evidence type="ECO:0000256" key="7">
    <source>
        <dbReference type="ARBA" id="ARBA00023242"/>
    </source>
</evidence>
<evidence type="ECO:0000259" key="10">
    <source>
        <dbReference type="PROSITE" id="PS50157"/>
    </source>
</evidence>
<dbReference type="InterPro" id="IPR050331">
    <property type="entry name" value="Zinc_finger"/>
</dbReference>
<evidence type="ECO:0000256" key="9">
    <source>
        <dbReference type="SAM" id="MobiDB-lite"/>
    </source>
</evidence>
<feature type="region of interest" description="Disordered" evidence="9">
    <location>
        <begin position="292"/>
        <end position="313"/>
    </location>
</feature>
<feature type="non-terminal residue" evidence="11">
    <location>
        <position position="460"/>
    </location>
</feature>
<dbReference type="PANTHER" id="PTHR16515">
    <property type="entry name" value="PR DOMAIN ZINC FINGER PROTEIN"/>
    <property type="match status" value="1"/>
</dbReference>
<organism evidence="11 12">
    <name type="scientific">Brenthis ino</name>
    <name type="common">lesser marbled fritillary</name>
    <dbReference type="NCBI Taxonomy" id="405034"/>
    <lineage>
        <taxon>Eukaryota</taxon>
        <taxon>Metazoa</taxon>
        <taxon>Ecdysozoa</taxon>
        <taxon>Arthropoda</taxon>
        <taxon>Hexapoda</taxon>
        <taxon>Insecta</taxon>
        <taxon>Pterygota</taxon>
        <taxon>Neoptera</taxon>
        <taxon>Endopterygota</taxon>
        <taxon>Lepidoptera</taxon>
        <taxon>Glossata</taxon>
        <taxon>Ditrysia</taxon>
        <taxon>Papilionoidea</taxon>
        <taxon>Nymphalidae</taxon>
        <taxon>Heliconiinae</taxon>
        <taxon>Argynnini</taxon>
        <taxon>Brenthis</taxon>
    </lineage>
</organism>
<dbReference type="GO" id="GO:0003677">
    <property type="term" value="F:DNA binding"/>
    <property type="evidence" value="ECO:0007669"/>
    <property type="project" value="UniProtKB-KW"/>
</dbReference>
<feature type="region of interest" description="Disordered" evidence="9">
    <location>
        <begin position="436"/>
        <end position="460"/>
    </location>
</feature>
<dbReference type="PROSITE" id="PS50157">
    <property type="entry name" value="ZINC_FINGER_C2H2_2"/>
    <property type="match status" value="4"/>
</dbReference>
<dbReference type="GO" id="GO:0010468">
    <property type="term" value="P:regulation of gene expression"/>
    <property type="evidence" value="ECO:0007669"/>
    <property type="project" value="TreeGrafter"/>
</dbReference>